<comment type="similarity">
    <text evidence="1">Belongs to the carbohydrate kinase PfkB family.</text>
</comment>
<comment type="caution">
    <text evidence="5">The sequence shown here is derived from an EMBL/GenBank/DDBJ whole genome shotgun (WGS) entry which is preliminary data.</text>
</comment>
<keyword evidence="6" id="KW-1185">Reference proteome</keyword>
<dbReference type="Gene3D" id="3.40.1190.20">
    <property type="match status" value="1"/>
</dbReference>
<dbReference type="EMBL" id="QRDZ01000060">
    <property type="protein sequence ID" value="RED51917.1"/>
    <property type="molecule type" value="Genomic_DNA"/>
</dbReference>
<dbReference type="GO" id="GO:0016301">
    <property type="term" value="F:kinase activity"/>
    <property type="evidence" value="ECO:0007669"/>
    <property type="project" value="UniProtKB-KW"/>
</dbReference>
<evidence type="ECO:0000256" key="3">
    <source>
        <dbReference type="ARBA" id="ARBA00022777"/>
    </source>
</evidence>
<organism evidence="5 6">
    <name type="scientific">Cohnella phaseoli</name>
    <dbReference type="NCBI Taxonomy" id="456490"/>
    <lineage>
        <taxon>Bacteria</taxon>
        <taxon>Bacillati</taxon>
        <taxon>Bacillota</taxon>
        <taxon>Bacilli</taxon>
        <taxon>Bacillales</taxon>
        <taxon>Paenibacillaceae</taxon>
        <taxon>Cohnella</taxon>
    </lineage>
</organism>
<dbReference type="Pfam" id="PF00294">
    <property type="entry name" value="PfkB"/>
    <property type="match status" value="1"/>
</dbReference>
<evidence type="ECO:0000313" key="5">
    <source>
        <dbReference type="EMBL" id="RED51917.1"/>
    </source>
</evidence>
<accession>A0A3D9HQX4</accession>
<evidence type="ECO:0000256" key="2">
    <source>
        <dbReference type="ARBA" id="ARBA00022679"/>
    </source>
</evidence>
<dbReference type="Proteomes" id="UP000256977">
    <property type="component" value="Unassembled WGS sequence"/>
</dbReference>
<sequence>MSERLHSAEVSEVVVAGHICLDIIPTMRGASTPGQSIGELLVPGKLIDVGAAALSTGGAVPNTGIALHRLGVPVTLMGKVGDDLIGEAIRSIVRSHDERLAEGMIVASEETSSYSVVISPPGIDRIFLHCTGANDTFSADDVTAEKLEGARLFHFGYPPLMKRMYEDGGAELVRLLSLVKSRGLTVSLDLARPDPESPAGRSDWKSILRSALPHVDVFLPSFEEILYMLQPQRYRELSERQGSDELLGYADASLLSELSEELLDMGAAIVAIKLGEHGLYLRTTGSAERLAGMGACAPDGSWNNRELCVPCFRVDVAGTTGAGDCTIAGFLAGLLKGLTAEKTLLAAVGTGAYNVERTDAVSGIPAWNDLQIRIAGGWPQRETGLSLPGWSREPADGIWAPDVGK</sequence>
<evidence type="ECO:0000256" key="1">
    <source>
        <dbReference type="ARBA" id="ARBA00010688"/>
    </source>
</evidence>
<dbReference type="RefSeq" id="WP_246017190.1">
    <property type="nucleotide sequence ID" value="NZ_QRDZ01000060.1"/>
</dbReference>
<name>A0A3D9HQX4_9BACL</name>
<evidence type="ECO:0000259" key="4">
    <source>
        <dbReference type="Pfam" id="PF00294"/>
    </source>
</evidence>
<protein>
    <submittedName>
        <fullName evidence="5">Sugar/nucleoside kinase (Ribokinase family)</fullName>
    </submittedName>
</protein>
<dbReference type="InterPro" id="IPR011611">
    <property type="entry name" value="PfkB_dom"/>
</dbReference>
<dbReference type="PANTHER" id="PTHR43085">
    <property type="entry name" value="HEXOKINASE FAMILY MEMBER"/>
    <property type="match status" value="1"/>
</dbReference>
<keyword evidence="2" id="KW-0808">Transferase</keyword>
<dbReference type="AlphaFoldDB" id="A0A3D9HQX4"/>
<dbReference type="PANTHER" id="PTHR43085:SF57">
    <property type="entry name" value="CARBOHYDRATE KINASE PFKB DOMAIN-CONTAINING PROTEIN"/>
    <property type="match status" value="1"/>
</dbReference>
<keyword evidence="3 5" id="KW-0418">Kinase</keyword>
<proteinExistence type="inferred from homology"/>
<feature type="domain" description="Carbohydrate kinase PfkB" evidence="4">
    <location>
        <begin position="43"/>
        <end position="366"/>
    </location>
</feature>
<dbReference type="InterPro" id="IPR050306">
    <property type="entry name" value="PfkB_Carbo_kinase"/>
</dbReference>
<evidence type="ECO:0000313" key="6">
    <source>
        <dbReference type="Proteomes" id="UP000256977"/>
    </source>
</evidence>
<gene>
    <name evidence="5" type="ORF">DFP98_16021</name>
</gene>
<reference evidence="5 6" key="1">
    <citation type="submission" date="2018-07" db="EMBL/GenBank/DDBJ databases">
        <title>Genomic Encyclopedia of Type Strains, Phase III (KMG-III): the genomes of soil and plant-associated and newly described type strains.</title>
        <authorList>
            <person name="Whitman W."/>
        </authorList>
    </citation>
    <scope>NUCLEOTIDE SEQUENCE [LARGE SCALE GENOMIC DNA]</scope>
    <source>
        <strain evidence="5 6">CECT 7287</strain>
    </source>
</reference>
<dbReference type="InterPro" id="IPR029056">
    <property type="entry name" value="Ribokinase-like"/>
</dbReference>
<dbReference type="SUPFAM" id="SSF53613">
    <property type="entry name" value="Ribokinase-like"/>
    <property type="match status" value="1"/>
</dbReference>